<evidence type="ECO:0000313" key="1">
    <source>
        <dbReference type="EMBL" id="KAJ1112717.1"/>
    </source>
</evidence>
<protein>
    <submittedName>
        <fullName evidence="1">Uncharacterized protein</fullName>
    </submittedName>
</protein>
<keyword evidence="2" id="KW-1185">Reference proteome</keyword>
<reference evidence="1" key="1">
    <citation type="journal article" date="2022" name="bioRxiv">
        <title>Sequencing and chromosome-scale assembly of the giantPleurodeles waltlgenome.</title>
        <authorList>
            <person name="Brown T."/>
            <person name="Elewa A."/>
            <person name="Iarovenko S."/>
            <person name="Subramanian E."/>
            <person name="Araus A.J."/>
            <person name="Petzold A."/>
            <person name="Susuki M."/>
            <person name="Suzuki K.-i.T."/>
            <person name="Hayashi T."/>
            <person name="Toyoda A."/>
            <person name="Oliveira C."/>
            <person name="Osipova E."/>
            <person name="Leigh N.D."/>
            <person name="Simon A."/>
            <person name="Yun M.H."/>
        </authorList>
    </citation>
    <scope>NUCLEOTIDE SEQUENCE</scope>
    <source>
        <strain evidence="1">20211129_DDA</strain>
        <tissue evidence="1">Liver</tissue>
    </source>
</reference>
<dbReference type="EMBL" id="JANPWB010000012">
    <property type="protein sequence ID" value="KAJ1112717.1"/>
    <property type="molecule type" value="Genomic_DNA"/>
</dbReference>
<dbReference type="Proteomes" id="UP001066276">
    <property type="component" value="Chromosome 8"/>
</dbReference>
<sequence length="130" mass="14352">MGSSELLPLLMVAPAFEAVSPGSPVIGLVGMTCSNLIACWPIHQRDHPNPNRIGLPRKSRRSWLMGDINPAMRSYEATFMQAIFLIVFDRNFDGNENDDCVDLDLGNHNSTVHGTVGAVYCINEYDDDDV</sequence>
<proteinExistence type="predicted"/>
<evidence type="ECO:0000313" key="2">
    <source>
        <dbReference type="Proteomes" id="UP001066276"/>
    </source>
</evidence>
<accession>A0AAV7NC52</accession>
<gene>
    <name evidence="1" type="ORF">NDU88_000978</name>
</gene>
<organism evidence="1 2">
    <name type="scientific">Pleurodeles waltl</name>
    <name type="common">Iberian ribbed newt</name>
    <dbReference type="NCBI Taxonomy" id="8319"/>
    <lineage>
        <taxon>Eukaryota</taxon>
        <taxon>Metazoa</taxon>
        <taxon>Chordata</taxon>
        <taxon>Craniata</taxon>
        <taxon>Vertebrata</taxon>
        <taxon>Euteleostomi</taxon>
        <taxon>Amphibia</taxon>
        <taxon>Batrachia</taxon>
        <taxon>Caudata</taxon>
        <taxon>Salamandroidea</taxon>
        <taxon>Salamandridae</taxon>
        <taxon>Pleurodelinae</taxon>
        <taxon>Pleurodeles</taxon>
    </lineage>
</organism>
<name>A0AAV7NC52_PLEWA</name>
<dbReference type="AlphaFoldDB" id="A0AAV7NC52"/>
<comment type="caution">
    <text evidence="1">The sequence shown here is derived from an EMBL/GenBank/DDBJ whole genome shotgun (WGS) entry which is preliminary data.</text>
</comment>